<dbReference type="RefSeq" id="WP_345154716.1">
    <property type="nucleotide sequence ID" value="NZ_BAABEO010000036.1"/>
</dbReference>
<proteinExistence type="inferred from homology"/>
<comment type="caution">
    <text evidence="8">The sequence shown here is derived from an EMBL/GenBank/DDBJ whole genome shotgun (WGS) entry which is preliminary data.</text>
</comment>
<gene>
    <name evidence="8" type="ORF">GCM10023081_46090</name>
</gene>
<sequence>MSRMLEVANLDYSYGRAQVLFDVSFDADEGEIVTIIGPNGAGKSTLLNVVARSHRLRRGTIRIGGQATDRLSQAGVVKIGCVLVPEGRQVFSSLTVRDNLVLGGYVTRRDGAAKATVERVFDIFPRLAERSDQLAGTLSGGEQQMLAIGRAMLSRPKVMLLDEPSLGLAPQMTARIMDVLGELRRESGLTIVLVEQNAHAALGLADRGYLMSGGRMLASGTSAELKADKIVQQVYLGASAEPEPERASPGTAISATP</sequence>
<reference evidence="9" key="1">
    <citation type="journal article" date="2019" name="Int. J. Syst. Evol. Microbiol.">
        <title>The Global Catalogue of Microorganisms (GCM) 10K type strain sequencing project: providing services to taxonomists for standard genome sequencing and annotation.</title>
        <authorList>
            <consortium name="The Broad Institute Genomics Platform"/>
            <consortium name="The Broad Institute Genome Sequencing Center for Infectious Disease"/>
            <person name="Wu L."/>
            <person name="Ma J."/>
        </authorList>
    </citation>
    <scope>NUCLEOTIDE SEQUENCE [LARGE SCALE GENOMIC DNA]</scope>
    <source>
        <strain evidence="9">JCM 30742</strain>
    </source>
</reference>
<feature type="domain" description="ABC transporter" evidence="7">
    <location>
        <begin position="5"/>
        <end position="238"/>
    </location>
</feature>
<dbReference type="PANTHER" id="PTHR43820">
    <property type="entry name" value="HIGH-AFFINITY BRANCHED-CHAIN AMINO ACID TRANSPORT ATP-BINDING PROTEIN LIVF"/>
    <property type="match status" value="1"/>
</dbReference>
<dbReference type="GO" id="GO:0005524">
    <property type="term" value="F:ATP binding"/>
    <property type="evidence" value="ECO:0007669"/>
    <property type="project" value="UniProtKB-KW"/>
</dbReference>
<evidence type="ECO:0000256" key="5">
    <source>
        <dbReference type="ARBA" id="ARBA00022970"/>
    </source>
</evidence>
<evidence type="ECO:0000313" key="9">
    <source>
        <dbReference type="Proteomes" id="UP001500752"/>
    </source>
</evidence>
<dbReference type="CDD" id="cd03224">
    <property type="entry name" value="ABC_TM1139_LivF_branched"/>
    <property type="match status" value="1"/>
</dbReference>
<keyword evidence="4 8" id="KW-0067">ATP-binding</keyword>
<evidence type="ECO:0000256" key="3">
    <source>
        <dbReference type="ARBA" id="ARBA00022741"/>
    </source>
</evidence>
<accession>A0ABP7DEL8</accession>
<dbReference type="SMART" id="SM00382">
    <property type="entry name" value="AAA"/>
    <property type="match status" value="1"/>
</dbReference>
<dbReference type="InterPro" id="IPR052156">
    <property type="entry name" value="BCAA_Transport_ATP-bd_LivF"/>
</dbReference>
<name>A0ABP7DEL8_9MICC</name>
<dbReference type="InterPro" id="IPR027417">
    <property type="entry name" value="P-loop_NTPase"/>
</dbReference>
<dbReference type="PROSITE" id="PS00211">
    <property type="entry name" value="ABC_TRANSPORTER_1"/>
    <property type="match status" value="1"/>
</dbReference>
<evidence type="ECO:0000256" key="4">
    <source>
        <dbReference type="ARBA" id="ARBA00022840"/>
    </source>
</evidence>
<comment type="similarity">
    <text evidence="1">Belongs to the ABC transporter superfamily.</text>
</comment>
<evidence type="ECO:0000256" key="2">
    <source>
        <dbReference type="ARBA" id="ARBA00022448"/>
    </source>
</evidence>
<dbReference type="Gene3D" id="3.40.50.300">
    <property type="entry name" value="P-loop containing nucleotide triphosphate hydrolases"/>
    <property type="match status" value="1"/>
</dbReference>
<dbReference type="InterPro" id="IPR003439">
    <property type="entry name" value="ABC_transporter-like_ATP-bd"/>
</dbReference>
<evidence type="ECO:0000259" key="7">
    <source>
        <dbReference type="PROSITE" id="PS50893"/>
    </source>
</evidence>
<evidence type="ECO:0000256" key="6">
    <source>
        <dbReference type="SAM" id="MobiDB-lite"/>
    </source>
</evidence>
<keyword evidence="5" id="KW-0029">Amino-acid transport</keyword>
<evidence type="ECO:0000313" key="8">
    <source>
        <dbReference type="EMBL" id="GAA3704589.1"/>
    </source>
</evidence>
<dbReference type="InterPro" id="IPR017871">
    <property type="entry name" value="ABC_transporter-like_CS"/>
</dbReference>
<dbReference type="PANTHER" id="PTHR43820:SF4">
    <property type="entry name" value="HIGH-AFFINITY BRANCHED-CHAIN AMINO ACID TRANSPORT ATP-BINDING PROTEIN LIVF"/>
    <property type="match status" value="1"/>
</dbReference>
<organism evidence="8 9">
    <name type="scientific">Arthrobacter ginkgonis</name>
    <dbReference type="NCBI Taxonomy" id="1630594"/>
    <lineage>
        <taxon>Bacteria</taxon>
        <taxon>Bacillati</taxon>
        <taxon>Actinomycetota</taxon>
        <taxon>Actinomycetes</taxon>
        <taxon>Micrococcales</taxon>
        <taxon>Micrococcaceae</taxon>
        <taxon>Arthrobacter</taxon>
    </lineage>
</organism>
<keyword evidence="2" id="KW-0813">Transport</keyword>
<dbReference type="Proteomes" id="UP001500752">
    <property type="component" value="Unassembled WGS sequence"/>
</dbReference>
<dbReference type="EMBL" id="BAABEO010000036">
    <property type="protein sequence ID" value="GAA3704589.1"/>
    <property type="molecule type" value="Genomic_DNA"/>
</dbReference>
<dbReference type="Pfam" id="PF00005">
    <property type="entry name" value="ABC_tran"/>
    <property type="match status" value="1"/>
</dbReference>
<keyword evidence="9" id="KW-1185">Reference proteome</keyword>
<dbReference type="InterPro" id="IPR003593">
    <property type="entry name" value="AAA+_ATPase"/>
</dbReference>
<feature type="region of interest" description="Disordered" evidence="6">
    <location>
        <begin position="238"/>
        <end position="257"/>
    </location>
</feature>
<evidence type="ECO:0000256" key="1">
    <source>
        <dbReference type="ARBA" id="ARBA00005417"/>
    </source>
</evidence>
<protein>
    <submittedName>
        <fullName evidence="8">ABC transporter ATP-binding protein</fullName>
    </submittedName>
</protein>
<dbReference type="PROSITE" id="PS50893">
    <property type="entry name" value="ABC_TRANSPORTER_2"/>
    <property type="match status" value="1"/>
</dbReference>
<keyword evidence="3" id="KW-0547">Nucleotide-binding</keyword>
<dbReference type="SUPFAM" id="SSF52540">
    <property type="entry name" value="P-loop containing nucleoside triphosphate hydrolases"/>
    <property type="match status" value="1"/>
</dbReference>